<dbReference type="eggNOG" id="COG1454">
    <property type="taxonomic scope" value="Bacteria"/>
</dbReference>
<dbReference type="Gene3D" id="3.40.50.1970">
    <property type="match status" value="1"/>
</dbReference>
<dbReference type="KEGG" id="mes:Meso_4502"/>
<evidence type="ECO:0000256" key="1">
    <source>
        <dbReference type="ARBA" id="ARBA00001962"/>
    </source>
</evidence>
<dbReference type="InterPro" id="IPR056798">
    <property type="entry name" value="ADH_Fe_C"/>
</dbReference>
<accession>Q11AP6</accession>
<dbReference type="GO" id="GO:0004022">
    <property type="term" value="F:alcohol dehydrogenase (NAD+) activity"/>
    <property type="evidence" value="ECO:0007669"/>
    <property type="project" value="UniProtKB-EC"/>
</dbReference>
<dbReference type="PANTHER" id="PTHR11496">
    <property type="entry name" value="ALCOHOL DEHYDROGENASE"/>
    <property type="match status" value="1"/>
</dbReference>
<evidence type="ECO:0000256" key="4">
    <source>
        <dbReference type="ARBA" id="ARBA00049243"/>
    </source>
</evidence>
<reference evidence="7" key="1">
    <citation type="submission" date="2006-06" db="EMBL/GenBank/DDBJ databases">
        <title>Complete sequence of Plasmid 2 of Chelativorans sp. BNC1.</title>
        <authorList>
            <consortium name="US DOE Joint Genome Institute"/>
            <person name="Copeland A."/>
            <person name="Lucas S."/>
            <person name="Lapidus A."/>
            <person name="Barry K."/>
            <person name="Detter J.C."/>
            <person name="Glavina del Rio T."/>
            <person name="Hammon N."/>
            <person name="Israni S."/>
            <person name="Dalin E."/>
            <person name="Tice H."/>
            <person name="Pitluck S."/>
            <person name="Chertkov O."/>
            <person name="Brettin T."/>
            <person name="Bruce D."/>
            <person name="Han C."/>
            <person name="Tapia R."/>
            <person name="Gilna P."/>
            <person name="Schmutz J."/>
            <person name="Larimer F."/>
            <person name="Land M."/>
            <person name="Hauser L."/>
            <person name="Kyrpides N."/>
            <person name="Mikhailova N."/>
            <person name="Richardson P."/>
        </authorList>
    </citation>
    <scope>NUCLEOTIDE SEQUENCE</scope>
    <source>
        <strain evidence="7">BNC1</strain>
        <plasmid evidence="7">2</plasmid>
    </source>
</reference>
<comment type="similarity">
    <text evidence="2">Belongs to the iron-containing alcohol dehydrogenase family.</text>
</comment>
<evidence type="ECO:0000259" key="6">
    <source>
        <dbReference type="Pfam" id="PF25137"/>
    </source>
</evidence>
<dbReference type="InterPro" id="IPR039697">
    <property type="entry name" value="Alcohol_dehydrogenase_Fe"/>
</dbReference>
<geneLocation type="plasmid" evidence="7">
    <name>2</name>
</geneLocation>
<dbReference type="OrthoDB" id="9815791at2"/>
<dbReference type="AlphaFoldDB" id="Q11AP6"/>
<dbReference type="Pfam" id="PF25137">
    <property type="entry name" value="ADH_Fe_C"/>
    <property type="match status" value="1"/>
</dbReference>
<dbReference type="FunFam" id="3.40.50.1970:FF:000003">
    <property type="entry name" value="Alcohol dehydrogenase, iron-containing"/>
    <property type="match status" value="1"/>
</dbReference>
<dbReference type="Gene3D" id="1.20.1090.10">
    <property type="entry name" value="Dehydroquinate synthase-like - alpha domain"/>
    <property type="match status" value="1"/>
</dbReference>
<feature type="domain" description="Fe-containing alcohol dehydrogenase-like C-terminal" evidence="6">
    <location>
        <begin position="188"/>
        <end position="378"/>
    </location>
</feature>
<comment type="cofactor">
    <cofactor evidence="1">
        <name>Fe cation</name>
        <dbReference type="ChEBI" id="CHEBI:24875"/>
    </cofactor>
</comment>
<gene>
    <name evidence="7" type="ordered locus">Meso_4502</name>
</gene>
<dbReference type="CDD" id="cd14861">
    <property type="entry name" value="Fe-ADH-like"/>
    <property type="match status" value="1"/>
</dbReference>
<dbReference type="EMBL" id="CP000391">
    <property type="protein sequence ID" value="ABG65529.1"/>
    <property type="molecule type" value="Genomic_DNA"/>
</dbReference>
<dbReference type="HOGENOM" id="CLU_007207_0_0_5"/>
<protein>
    <submittedName>
        <fullName evidence="7">Iron-containing alcohol dehydrogenase</fullName>
    </submittedName>
</protein>
<feature type="domain" description="Alcohol dehydrogenase iron-type/glycerol dehydrogenase GldA" evidence="5">
    <location>
        <begin position="10"/>
        <end position="177"/>
    </location>
</feature>
<keyword evidence="7" id="KW-0614">Plasmid</keyword>
<evidence type="ECO:0000256" key="2">
    <source>
        <dbReference type="ARBA" id="ARBA00007358"/>
    </source>
</evidence>
<sequence>MAIISYLNTVRLDQGAIGSLAEDIAILGIKKPLIVSDAGIKHAGHVDKVIANLPGGLAYSVFLETPPNPTEPAVHAALAQYRTEGCDGLIGLGGGSSIDLAKGVAVLSAHPAPLQQYAAVMGGQARITDRTAPVIAIPTSAGTGSEVGRGAVITFADGRKLGILSPHVVPKRAICDPDLTVTASPQQTAAFGMDALVHCIECFVSPVENPVAEAIAIDGFARAIANLPRAVRDGADREARRQMMVVALMGAMSFQKGCGAVHALAHPLGGLSKTELHHGTLSSILLPHVLRFNAGEALVLPKYRRLLDVAGAGEADDIAEFMRRFSVEIGMPQRLSDIGVSRDLLPRIAALAPLDHTHATNPRRAAEADYLDMLEAAF</sequence>
<name>Q11AP6_CHESB</name>
<evidence type="ECO:0000259" key="5">
    <source>
        <dbReference type="Pfam" id="PF00465"/>
    </source>
</evidence>
<dbReference type="GO" id="GO:0046872">
    <property type="term" value="F:metal ion binding"/>
    <property type="evidence" value="ECO:0007669"/>
    <property type="project" value="InterPro"/>
</dbReference>
<keyword evidence="3" id="KW-0560">Oxidoreductase</keyword>
<dbReference type="SUPFAM" id="SSF56796">
    <property type="entry name" value="Dehydroquinate synthase-like"/>
    <property type="match status" value="1"/>
</dbReference>
<dbReference type="InterPro" id="IPR001670">
    <property type="entry name" value="ADH_Fe/GldA"/>
</dbReference>
<proteinExistence type="inferred from homology"/>
<evidence type="ECO:0000256" key="3">
    <source>
        <dbReference type="ARBA" id="ARBA00023002"/>
    </source>
</evidence>
<organism evidence="7">
    <name type="scientific">Chelativorans sp. (strain BNC1)</name>
    <dbReference type="NCBI Taxonomy" id="266779"/>
    <lineage>
        <taxon>Bacteria</taxon>
        <taxon>Pseudomonadati</taxon>
        <taxon>Pseudomonadota</taxon>
        <taxon>Alphaproteobacteria</taxon>
        <taxon>Hyphomicrobiales</taxon>
        <taxon>Phyllobacteriaceae</taxon>
        <taxon>Chelativorans</taxon>
    </lineage>
</organism>
<dbReference type="PANTHER" id="PTHR11496:SF102">
    <property type="entry name" value="ALCOHOL DEHYDROGENASE 4"/>
    <property type="match status" value="1"/>
</dbReference>
<dbReference type="Pfam" id="PF00465">
    <property type="entry name" value="Fe-ADH"/>
    <property type="match status" value="1"/>
</dbReference>
<comment type="catalytic activity">
    <reaction evidence="4">
        <text>a primary alcohol + NAD(+) = an aldehyde + NADH + H(+)</text>
        <dbReference type="Rhea" id="RHEA:10736"/>
        <dbReference type="ChEBI" id="CHEBI:15378"/>
        <dbReference type="ChEBI" id="CHEBI:15734"/>
        <dbReference type="ChEBI" id="CHEBI:17478"/>
        <dbReference type="ChEBI" id="CHEBI:57540"/>
        <dbReference type="ChEBI" id="CHEBI:57945"/>
        <dbReference type="EC" id="1.1.1.1"/>
    </reaction>
</comment>
<evidence type="ECO:0000313" key="7">
    <source>
        <dbReference type="EMBL" id="ABG65529.1"/>
    </source>
</evidence>